<dbReference type="PANTHER" id="PTHR24223:SF415">
    <property type="entry name" value="FI20190P1"/>
    <property type="match status" value="1"/>
</dbReference>
<dbReference type="SUPFAM" id="SSF52540">
    <property type="entry name" value="P-loop containing nucleoside triphosphate hydrolases"/>
    <property type="match status" value="2"/>
</dbReference>
<dbReference type="eggNOG" id="KOG0054">
    <property type="taxonomic scope" value="Eukaryota"/>
</dbReference>
<evidence type="ECO:0000313" key="11">
    <source>
        <dbReference type="EMBL" id="KDR11623.1"/>
    </source>
</evidence>
<feature type="domain" description="ABC transmembrane type-1" evidence="10">
    <location>
        <begin position="779"/>
        <end position="1061"/>
    </location>
</feature>
<dbReference type="CDD" id="cd18579">
    <property type="entry name" value="ABC_6TM_ABCC_D1"/>
    <property type="match status" value="1"/>
</dbReference>
<dbReference type="Gene3D" id="1.20.1560.10">
    <property type="entry name" value="ABC transporter type 1, transmembrane domain"/>
    <property type="match status" value="2"/>
</dbReference>
<keyword evidence="5" id="KW-0067">ATP-binding</keyword>
<feature type="domain" description="ABC transmembrane type-1" evidence="10">
    <location>
        <begin position="100"/>
        <end position="376"/>
    </location>
</feature>
<feature type="transmembrane region" description="Helical" evidence="8">
    <location>
        <begin position="821"/>
        <end position="843"/>
    </location>
</feature>
<dbReference type="FunFam" id="3.40.50.300:FF:000482">
    <property type="entry name" value="Multidrug resistance-associated protein member 4"/>
    <property type="match status" value="1"/>
</dbReference>
<dbReference type="Gene3D" id="3.40.50.300">
    <property type="entry name" value="P-loop containing nucleotide triphosphate hydrolases"/>
    <property type="match status" value="2"/>
</dbReference>
<dbReference type="OMA" id="KNPRQGA"/>
<feature type="transmembrane region" description="Helical" evidence="8">
    <location>
        <begin position="133"/>
        <end position="155"/>
    </location>
</feature>
<comment type="subcellular location">
    <subcellularLocation>
        <location evidence="1">Membrane</location>
        <topology evidence="1">Multi-pass membrane protein</topology>
    </subcellularLocation>
</comment>
<dbReference type="EMBL" id="KK853083">
    <property type="protein sequence ID" value="KDR11623.1"/>
    <property type="molecule type" value="Genomic_DNA"/>
</dbReference>
<dbReference type="PROSITE" id="PS50893">
    <property type="entry name" value="ABC_TRANSPORTER_2"/>
    <property type="match status" value="2"/>
</dbReference>
<accession>A0A067R1W1</accession>
<evidence type="ECO:0000313" key="12">
    <source>
        <dbReference type="Proteomes" id="UP000027135"/>
    </source>
</evidence>
<dbReference type="PROSITE" id="PS50929">
    <property type="entry name" value="ABC_TM1F"/>
    <property type="match status" value="2"/>
</dbReference>
<dbReference type="GO" id="GO:0005524">
    <property type="term" value="F:ATP binding"/>
    <property type="evidence" value="ECO:0007669"/>
    <property type="project" value="UniProtKB-KW"/>
</dbReference>
<dbReference type="InterPro" id="IPR003439">
    <property type="entry name" value="ABC_transporter-like_ATP-bd"/>
</dbReference>
<dbReference type="GO" id="GO:0016887">
    <property type="term" value="F:ATP hydrolysis activity"/>
    <property type="evidence" value="ECO:0007669"/>
    <property type="project" value="InterPro"/>
</dbReference>
<gene>
    <name evidence="11" type="ORF">L798_13949</name>
</gene>
<keyword evidence="7 8" id="KW-0472">Membrane</keyword>
<dbReference type="InParanoid" id="A0A067R1W1"/>
<protein>
    <submittedName>
        <fullName evidence="11">Multidrug resistance-associated protein 1</fullName>
    </submittedName>
</protein>
<dbReference type="Pfam" id="PF00664">
    <property type="entry name" value="ABC_membrane"/>
    <property type="match status" value="2"/>
</dbReference>
<evidence type="ECO:0000256" key="1">
    <source>
        <dbReference type="ARBA" id="ARBA00004141"/>
    </source>
</evidence>
<dbReference type="SMART" id="SM00382">
    <property type="entry name" value="AAA"/>
    <property type="match status" value="2"/>
</dbReference>
<feature type="transmembrane region" description="Helical" evidence="8">
    <location>
        <begin position="233"/>
        <end position="253"/>
    </location>
</feature>
<dbReference type="Pfam" id="PF00005">
    <property type="entry name" value="ABC_tran"/>
    <property type="match status" value="2"/>
</dbReference>
<name>A0A067R1W1_ZOONE</name>
<feature type="domain" description="ABC transporter" evidence="9">
    <location>
        <begin position="417"/>
        <end position="640"/>
    </location>
</feature>
<evidence type="ECO:0000256" key="7">
    <source>
        <dbReference type="ARBA" id="ARBA00023136"/>
    </source>
</evidence>
<dbReference type="PROSITE" id="PS00211">
    <property type="entry name" value="ABC_TRANSPORTER_1"/>
    <property type="match status" value="2"/>
</dbReference>
<evidence type="ECO:0000256" key="3">
    <source>
        <dbReference type="ARBA" id="ARBA00022692"/>
    </source>
</evidence>
<evidence type="ECO:0000256" key="2">
    <source>
        <dbReference type="ARBA" id="ARBA00022448"/>
    </source>
</evidence>
<dbReference type="FunFam" id="1.20.1560.10:FF:000014">
    <property type="entry name" value="Multidrug resistance-associated protein member 4"/>
    <property type="match status" value="1"/>
</dbReference>
<dbReference type="PANTHER" id="PTHR24223">
    <property type="entry name" value="ATP-BINDING CASSETTE SUB-FAMILY C"/>
    <property type="match status" value="1"/>
</dbReference>
<reference evidence="11 12" key="1">
    <citation type="journal article" date="2014" name="Nat. Commun.">
        <title>Molecular traces of alternative social organization in a termite genome.</title>
        <authorList>
            <person name="Terrapon N."/>
            <person name="Li C."/>
            <person name="Robertson H.M."/>
            <person name="Ji L."/>
            <person name="Meng X."/>
            <person name="Booth W."/>
            <person name="Chen Z."/>
            <person name="Childers C.P."/>
            <person name="Glastad K.M."/>
            <person name="Gokhale K."/>
            <person name="Gowin J."/>
            <person name="Gronenberg W."/>
            <person name="Hermansen R.A."/>
            <person name="Hu H."/>
            <person name="Hunt B.G."/>
            <person name="Huylmans A.K."/>
            <person name="Khalil S.M."/>
            <person name="Mitchell R.D."/>
            <person name="Munoz-Torres M.C."/>
            <person name="Mustard J.A."/>
            <person name="Pan H."/>
            <person name="Reese J.T."/>
            <person name="Scharf M.E."/>
            <person name="Sun F."/>
            <person name="Vogel H."/>
            <person name="Xiao J."/>
            <person name="Yang W."/>
            <person name="Yang Z."/>
            <person name="Yang Z."/>
            <person name="Zhou J."/>
            <person name="Zhu J."/>
            <person name="Brent C.S."/>
            <person name="Elsik C.G."/>
            <person name="Goodisman M.A."/>
            <person name="Liberles D.A."/>
            <person name="Roe R.M."/>
            <person name="Vargo E.L."/>
            <person name="Vilcinskas A."/>
            <person name="Wang J."/>
            <person name="Bornberg-Bauer E."/>
            <person name="Korb J."/>
            <person name="Zhang G."/>
            <person name="Liebig J."/>
        </authorList>
    </citation>
    <scope>NUCLEOTIDE SEQUENCE [LARGE SCALE GENOMIC DNA]</scope>
    <source>
        <tissue evidence="11">Whole organism</tissue>
    </source>
</reference>
<evidence type="ECO:0000256" key="4">
    <source>
        <dbReference type="ARBA" id="ARBA00022741"/>
    </source>
</evidence>
<dbReference type="InterPro" id="IPR011527">
    <property type="entry name" value="ABC1_TM_dom"/>
</dbReference>
<sequence>MDSSKKLTGVNPRATANVVSILVFWWIKDLFRKGRGKDLEVEDLYDTLPNDRSQMLGDELEKYWNMETKNAKEKNRKPELLHVIVKTFRRLYFCVGLFQLIFCVVFKVAQPVFLGKLILFFNKNTPVTKNEAYMYAGALILSTICSMILIHHSFLACQKIGMRVRVACCSLIYRKILRLSKSAQGQTAAGQVVNLLSNDVNRFDFVTMWLHFIWIMPIQTVVITYFIWEAVGWSALIGVLAIFLQTVPVQSYLSKLTSKLRLKIAVRTDERVRLMSEIISGIQVIKMYAWEKPFEKMVQIARRHEIKVVTSASYLRGLFLSTMVFSERTSLFITLLSYSLMGHHISADKVFAMAQFYNILQLSMAIFYPQAVQLAAETKVSIKRLENFLLLEEMESVYHGNSKRASINHAQDQKLGVTIKNGCAKWTPNSIVDTLTNISLQVKPGKFCAVIGPVGSGKSSLLQTVLGELPLSNGSVVVGGDVAYCSQEPWLFVGTVRQNILFGQPYNADRYKEVIQVCALKRDLELFPHGDKTVVGERGISLSGGQRARINLARAVYRSTDVYLLDDPLSAVDTHVGRHLFDKCISTFLANKTRILVTHQLQYLRDADLIVILNNGKIETQGTYKELVASQMDFARLLTGGDEEAENKGTLRKLSTQLSVQPLSEEDEDGSVDADENAELIAKGKMKTSVFLKYFQSGASFFTLILLVLILFVGQMASSGADFWVTYWTNQEELRRYYDDKAMQEDTLNSTDNLMQNVGLNTTFIDQPTEHSQFTEFPLSNFTDSNSLSSNFTTLLPFLSDKGEASLNSTIPKLLDTDTAIYIYTTFILGSVFITSIRSIFFFKVCMTASKILHDNMFRCILAATMRFFDTNPSGRVLNRFSKDMGAVDEQLPKAMLECIQVLLVMTGILTMVIIVNYWLLIPLVIMGFLFYKVRGIYVATAQDIKRLEGTTRSPVFSHVSASLNGLSTIRASEAQEMVCKEFDSHQDLHTSAWFLTLETSTAFGFWLDCISVAFTAVVSLSFLVLNIDTFGGNVGLAISQSLILNGMLQHGMRLTAEVVNQMTSVERVLEYTKIEKETDLETHPDQKPPTGWPANGKIQFDHMNLKYSSTDPPVLKDLNFTIQPAHKVGIVGRTGAGKSSLISALFRLARLEGNIIIDNIDTAKLGLPYLRSRLSIIPQEPVLFSATLRDNLDPFHDFPDDVLWRSLEDVELKESMSSLDLFVNEGGSNFSAGQRQLVCLARAIIRNSRILVLDEATANVDLKTDAFIQGTIRTKFKECTVLTIAHRLNTVMDSDRVLVMEAGIMVEFDHPHILLQNKEGHFYKMVKETGKAMAEQLHKAAEEVSCHANKIFFYCSEILQILFSL</sequence>
<dbReference type="FunCoup" id="A0A067R1W1">
    <property type="interactions" value="56"/>
</dbReference>
<dbReference type="InterPro" id="IPR044746">
    <property type="entry name" value="ABCC_6TM_D1"/>
</dbReference>
<dbReference type="CDD" id="cd03250">
    <property type="entry name" value="ABCC_MRP_domain1"/>
    <property type="match status" value="1"/>
</dbReference>
<dbReference type="FunFam" id="3.40.50.300:FF:000163">
    <property type="entry name" value="Multidrug resistance-associated protein member 4"/>
    <property type="match status" value="1"/>
</dbReference>
<dbReference type="OrthoDB" id="6500128at2759"/>
<feature type="transmembrane region" description="Helical" evidence="8">
    <location>
        <begin position="91"/>
        <end position="113"/>
    </location>
</feature>
<keyword evidence="12" id="KW-1185">Reference proteome</keyword>
<feature type="transmembrane region" description="Helical" evidence="8">
    <location>
        <begin position="1004"/>
        <end position="1026"/>
    </location>
</feature>
<feature type="transmembrane region" description="Helical" evidence="8">
    <location>
        <begin position="694"/>
        <end position="714"/>
    </location>
</feature>
<feature type="domain" description="ABC transporter" evidence="9">
    <location>
        <begin position="1099"/>
        <end position="1328"/>
    </location>
</feature>
<organism evidence="11 12">
    <name type="scientific">Zootermopsis nevadensis</name>
    <name type="common">Dampwood termite</name>
    <dbReference type="NCBI Taxonomy" id="136037"/>
    <lineage>
        <taxon>Eukaryota</taxon>
        <taxon>Metazoa</taxon>
        <taxon>Ecdysozoa</taxon>
        <taxon>Arthropoda</taxon>
        <taxon>Hexapoda</taxon>
        <taxon>Insecta</taxon>
        <taxon>Pterygota</taxon>
        <taxon>Neoptera</taxon>
        <taxon>Polyneoptera</taxon>
        <taxon>Dictyoptera</taxon>
        <taxon>Blattodea</taxon>
        <taxon>Blattoidea</taxon>
        <taxon>Termitoidae</taxon>
        <taxon>Termopsidae</taxon>
        <taxon>Zootermopsis</taxon>
    </lineage>
</organism>
<dbReference type="STRING" id="136037.A0A067R1W1"/>
<evidence type="ECO:0000259" key="10">
    <source>
        <dbReference type="PROSITE" id="PS50929"/>
    </source>
</evidence>
<dbReference type="GO" id="GO:0140359">
    <property type="term" value="F:ABC-type transporter activity"/>
    <property type="evidence" value="ECO:0007669"/>
    <property type="project" value="InterPro"/>
</dbReference>
<dbReference type="InterPro" id="IPR017871">
    <property type="entry name" value="ABC_transporter-like_CS"/>
</dbReference>
<keyword evidence="2" id="KW-0813">Transport</keyword>
<evidence type="ECO:0000259" key="9">
    <source>
        <dbReference type="PROSITE" id="PS50893"/>
    </source>
</evidence>
<proteinExistence type="predicted"/>
<keyword evidence="3 8" id="KW-0812">Transmembrane</keyword>
<dbReference type="InterPro" id="IPR036640">
    <property type="entry name" value="ABC1_TM_sf"/>
</dbReference>
<dbReference type="GO" id="GO:0016020">
    <property type="term" value="C:membrane"/>
    <property type="evidence" value="ECO:0007669"/>
    <property type="project" value="UniProtKB-SubCell"/>
</dbReference>
<feature type="transmembrane region" description="Helical" evidence="8">
    <location>
        <begin position="902"/>
        <end position="932"/>
    </location>
</feature>
<evidence type="ECO:0000256" key="6">
    <source>
        <dbReference type="ARBA" id="ARBA00022989"/>
    </source>
</evidence>
<feature type="transmembrane region" description="Helical" evidence="8">
    <location>
        <begin position="12"/>
        <end position="27"/>
    </location>
</feature>
<dbReference type="SUPFAM" id="SSF90123">
    <property type="entry name" value="ABC transporter transmembrane region"/>
    <property type="match status" value="2"/>
</dbReference>
<feature type="transmembrane region" description="Helical" evidence="8">
    <location>
        <begin position="205"/>
        <end position="227"/>
    </location>
</feature>
<dbReference type="Proteomes" id="UP000027135">
    <property type="component" value="Unassembled WGS sequence"/>
</dbReference>
<evidence type="ECO:0000256" key="8">
    <source>
        <dbReference type="SAM" id="Phobius"/>
    </source>
</evidence>
<dbReference type="FunFam" id="1.20.1560.10:FF:000026">
    <property type="entry name" value="Multidrug resistance-associated protein lethal(2)03659"/>
    <property type="match status" value="1"/>
</dbReference>
<keyword evidence="4" id="KW-0547">Nucleotide-binding</keyword>
<dbReference type="InterPro" id="IPR027417">
    <property type="entry name" value="P-loop_NTPase"/>
</dbReference>
<dbReference type="CDD" id="cd03244">
    <property type="entry name" value="ABCC_MRP_domain2"/>
    <property type="match status" value="1"/>
</dbReference>
<keyword evidence="6 8" id="KW-1133">Transmembrane helix</keyword>
<evidence type="ECO:0000256" key="5">
    <source>
        <dbReference type="ARBA" id="ARBA00022840"/>
    </source>
</evidence>
<dbReference type="InterPro" id="IPR050173">
    <property type="entry name" value="ABC_transporter_C-like"/>
</dbReference>
<dbReference type="InterPro" id="IPR003593">
    <property type="entry name" value="AAA+_ATPase"/>
</dbReference>